<dbReference type="PROSITE" id="PS51736">
    <property type="entry name" value="RECOMBINASES_3"/>
    <property type="match status" value="1"/>
</dbReference>
<dbReference type="STRING" id="1324314.BVG16_28780"/>
<evidence type="ECO:0000313" key="5">
    <source>
        <dbReference type="Proteomes" id="UP000190188"/>
    </source>
</evidence>
<dbReference type="AlphaFoldDB" id="A0A1T2X0R4"/>
<dbReference type="Gene3D" id="3.40.50.1390">
    <property type="entry name" value="Resolvase, N-terminal catalytic domain"/>
    <property type="match status" value="1"/>
</dbReference>
<comment type="caution">
    <text evidence="4">The sequence shown here is derived from an EMBL/GenBank/DDBJ whole genome shotgun (WGS) entry which is preliminary data.</text>
</comment>
<dbReference type="EMBL" id="MSZX01000017">
    <property type="protein sequence ID" value="OPA73460.1"/>
    <property type="molecule type" value="Genomic_DNA"/>
</dbReference>
<dbReference type="OrthoDB" id="9769353at2"/>
<dbReference type="Pfam" id="PF00239">
    <property type="entry name" value="Resolvase"/>
    <property type="match status" value="1"/>
</dbReference>
<dbReference type="InterPro" id="IPR038109">
    <property type="entry name" value="DNA_bind_recomb_sf"/>
</dbReference>
<keyword evidence="1" id="KW-0175">Coiled coil</keyword>
<dbReference type="Pfam" id="PF07508">
    <property type="entry name" value="Recombinase"/>
    <property type="match status" value="1"/>
</dbReference>
<dbReference type="GO" id="GO:0003677">
    <property type="term" value="F:DNA binding"/>
    <property type="evidence" value="ECO:0007669"/>
    <property type="project" value="InterPro"/>
</dbReference>
<evidence type="ECO:0000313" key="4">
    <source>
        <dbReference type="EMBL" id="OPA73460.1"/>
    </source>
</evidence>
<name>A0A1T2X0R4_9BACL</name>
<dbReference type="Proteomes" id="UP000190188">
    <property type="component" value="Unassembled WGS sequence"/>
</dbReference>
<feature type="domain" description="Resolvase/invertase-type recombinase catalytic" evidence="2">
    <location>
        <begin position="2"/>
        <end position="145"/>
    </location>
</feature>
<dbReference type="SMART" id="SM00857">
    <property type="entry name" value="Resolvase"/>
    <property type="match status" value="1"/>
</dbReference>
<evidence type="ECO:0008006" key="6">
    <source>
        <dbReference type="Google" id="ProtNLM"/>
    </source>
</evidence>
<accession>A0A1T2X0R4</accession>
<evidence type="ECO:0000259" key="2">
    <source>
        <dbReference type="PROSITE" id="PS51736"/>
    </source>
</evidence>
<evidence type="ECO:0000256" key="1">
    <source>
        <dbReference type="SAM" id="Coils"/>
    </source>
</evidence>
<organism evidence="4 5">
    <name type="scientific">Paenibacillus selenitireducens</name>
    <dbReference type="NCBI Taxonomy" id="1324314"/>
    <lineage>
        <taxon>Bacteria</taxon>
        <taxon>Bacillati</taxon>
        <taxon>Bacillota</taxon>
        <taxon>Bacilli</taxon>
        <taxon>Bacillales</taxon>
        <taxon>Paenibacillaceae</taxon>
        <taxon>Paenibacillus</taxon>
    </lineage>
</organism>
<dbReference type="CDD" id="cd00338">
    <property type="entry name" value="Ser_Recombinase"/>
    <property type="match status" value="1"/>
</dbReference>
<dbReference type="Gene3D" id="3.90.1750.20">
    <property type="entry name" value="Putative Large Serine Recombinase, Chain B, Domain 2"/>
    <property type="match status" value="1"/>
</dbReference>
<dbReference type="SUPFAM" id="SSF53041">
    <property type="entry name" value="Resolvase-like"/>
    <property type="match status" value="1"/>
</dbReference>
<gene>
    <name evidence="4" type="ORF">BVG16_28780</name>
</gene>
<reference evidence="4 5" key="1">
    <citation type="submission" date="2017-01" db="EMBL/GenBank/DDBJ databases">
        <title>Genome analysis of Paenibacillus selenitrireducens ES3-24.</title>
        <authorList>
            <person name="Xu D."/>
            <person name="Yao R."/>
            <person name="Zheng S."/>
        </authorList>
    </citation>
    <scope>NUCLEOTIDE SEQUENCE [LARGE SCALE GENOMIC DNA]</scope>
    <source>
        <strain evidence="4 5">ES3-24</strain>
    </source>
</reference>
<dbReference type="InterPro" id="IPR050639">
    <property type="entry name" value="SSR_resolvase"/>
</dbReference>
<dbReference type="InterPro" id="IPR011109">
    <property type="entry name" value="DNA_bind_recombinase_dom"/>
</dbReference>
<dbReference type="Pfam" id="PF13408">
    <property type="entry name" value="Zn_ribbon_recom"/>
    <property type="match status" value="1"/>
</dbReference>
<keyword evidence="5" id="KW-1185">Reference proteome</keyword>
<dbReference type="RefSeq" id="WP_158081828.1">
    <property type="nucleotide sequence ID" value="NZ_MSZX01000017.1"/>
</dbReference>
<dbReference type="PROSITE" id="PS51737">
    <property type="entry name" value="RECOMBINASE_DNA_BIND"/>
    <property type="match status" value="1"/>
</dbReference>
<evidence type="ECO:0000259" key="3">
    <source>
        <dbReference type="PROSITE" id="PS51737"/>
    </source>
</evidence>
<protein>
    <recommendedName>
        <fullName evidence="6">Recombinase family protein</fullName>
    </recommendedName>
</protein>
<feature type="coiled-coil region" evidence="1">
    <location>
        <begin position="377"/>
        <end position="439"/>
    </location>
</feature>
<dbReference type="PANTHER" id="PTHR30461">
    <property type="entry name" value="DNA-INVERTASE FROM LAMBDOID PROPHAGE"/>
    <property type="match status" value="1"/>
</dbReference>
<dbReference type="PANTHER" id="PTHR30461:SF23">
    <property type="entry name" value="DNA RECOMBINASE-RELATED"/>
    <property type="match status" value="1"/>
</dbReference>
<dbReference type="GO" id="GO:0000150">
    <property type="term" value="F:DNA strand exchange activity"/>
    <property type="evidence" value="ECO:0007669"/>
    <property type="project" value="InterPro"/>
</dbReference>
<feature type="domain" description="Recombinase" evidence="3">
    <location>
        <begin position="152"/>
        <end position="288"/>
    </location>
</feature>
<proteinExistence type="predicted"/>
<dbReference type="InterPro" id="IPR025827">
    <property type="entry name" value="Zn_ribbon_recom_dom"/>
</dbReference>
<dbReference type="InterPro" id="IPR036162">
    <property type="entry name" value="Resolvase-like_N_sf"/>
</dbReference>
<dbReference type="InterPro" id="IPR006119">
    <property type="entry name" value="Resolv_N"/>
</dbReference>
<sequence>MRCAIYARVSTGLDSQKDSLESQVSFFENHIKEKGWELVDVYADEGITGTSTAQREELKRLMRDAERGRFDVVLIKALSRLSRDTSDSLNLVRTLNSCNVKLYSSREGEIKDELQLTVISAVNQRQSEDTSYNVSWGIAVKSRNGIFHGTPPFGYDKVKPGKLVPNVTHTHTIQLIFDLYLNKGMGVQAIANYLNDELGVLPSRKNTKKWYDSSIRLILANRHYVGDLVQGRSKVDSKDKIHLQKKGYKKWHKIDENDWIVIPNQHEPLITREQFEAVQEKMKQKAVRVFRGRGKKSLFARVAFCADCGAGMNYKNDRHSYVCSTYQKNGSKNCSSHIFKHDTLKHVVLSNLKDLINNSLNMQSLVDATIQRAGIKKNTAVKELEKVKHEISKLDKELVQLTRKWTSDDIDKEMFNACCGAVKNERQLLEERTARLQTEIAQEHDTESRVSAFKAELMKFAALDVSNEEILRDMIHKMINRVEVHKDGSIEISYNFQNPLKQGA</sequence>